<proteinExistence type="predicted"/>
<reference evidence="1 2" key="1">
    <citation type="submission" date="2021-07" db="EMBL/GenBank/DDBJ databases">
        <title>Genome data of Colletotrichum spaethianum.</title>
        <authorList>
            <person name="Utami Y.D."/>
            <person name="Hiruma K."/>
        </authorList>
    </citation>
    <scope>NUCLEOTIDE SEQUENCE [LARGE SCALE GENOMIC DNA]</scope>
    <source>
        <strain evidence="1 2">MAFF 242679</strain>
    </source>
</reference>
<name>A0AA37GVM5_9PEZI</name>
<evidence type="ECO:0000313" key="2">
    <source>
        <dbReference type="Proteomes" id="UP001055172"/>
    </source>
</evidence>
<dbReference type="EMBL" id="BPPX01000030">
    <property type="protein sequence ID" value="GJC88124.1"/>
    <property type="molecule type" value="Genomic_DNA"/>
</dbReference>
<evidence type="ECO:0000313" key="1">
    <source>
        <dbReference type="EMBL" id="GJC88124.1"/>
    </source>
</evidence>
<comment type="caution">
    <text evidence="1">The sequence shown here is derived from an EMBL/GenBank/DDBJ whole genome shotgun (WGS) entry which is preliminary data.</text>
</comment>
<dbReference type="Proteomes" id="UP001055172">
    <property type="component" value="Unassembled WGS sequence"/>
</dbReference>
<dbReference type="AlphaFoldDB" id="A0AA37GVM5"/>
<accession>A0AA37GVM5</accession>
<protein>
    <submittedName>
        <fullName evidence="1">Uncharacterized protein</fullName>
    </submittedName>
</protein>
<organism evidence="1 2">
    <name type="scientific">Colletotrichum liriopes</name>
    <dbReference type="NCBI Taxonomy" id="708192"/>
    <lineage>
        <taxon>Eukaryota</taxon>
        <taxon>Fungi</taxon>
        <taxon>Dikarya</taxon>
        <taxon>Ascomycota</taxon>
        <taxon>Pezizomycotina</taxon>
        <taxon>Sordariomycetes</taxon>
        <taxon>Hypocreomycetidae</taxon>
        <taxon>Glomerellales</taxon>
        <taxon>Glomerellaceae</taxon>
        <taxon>Colletotrichum</taxon>
        <taxon>Colletotrichum spaethianum species complex</taxon>
    </lineage>
</organism>
<sequence>MPELTIVFGNTLEIWVDDELFEKWKNFVAALKDTEAWRQTGYSQYVIEERKGKPEKAKLLLTALGFWKRTELFGDSAFESLGFMRNPPSRSEIEEKFRVC</sequence>
<keyword evidence="2" id="KW-1185">Reference proteome</keyword>
<gene>
    <name evidence="1" type="ORF">ColLi_10962</name>
</gene>